<keyword evidence="2" id="KW-0813">Transport</keyword>
<dbReference type="InterPro" id="IPR011701">
    <property type="entry name" value="MFS"/>
</dbReference>
<evidence type="ECO:0000256" key="1">
    <source>
        <dbReference type="ARBA" id="ARBA00004141"/>
    </source>
</evidence>
<feature type="transmembrane region" description="Helical" evidence="6">
    <location>
        <begin position="182"/>
        <end position="203"/>
    </location>
</feature>
<feature type="transmembrane region" description="Helical" evidence="6">
    <location>
        <begin position="108"/>
        <end position="128"/>
    </location>
</feature>
<dbReference type="PANTHER" id="PTHR23504">
    <property type="entry name" value="MAJOR FACILITATOR SUPERFAMILY DOMAIN-CONTAINING PROTEIN 10"/>
    <property type="match status" value="1"/>
</dbReference>
<dbReference type="AlphaFoldDB" id="A0A1R2CBH5"/>
<feature type="transmembrane region" description="Helical" evidence="6">
    <location>
        <begin position="140"/>
        <end position="162"/>
    </location>
</feature>
<keyword evidence="3 6" id="KW-0812">Transmembrane</keyword>
<feature type="transmembrane region" description="Helical" evidence="6">
    <location>
        <begin position="232"/>
        <end position="258"/>
    </location>
</feature>
<evidence type="ECO:0000313" key="9">
    <source>
        <dbReference type="Proteomes" id="UP000187209"/>
    </source>
</evidence>
<feature type="transmembrane region" description="Helical" evidence="6">
    <location>
        <begin position="299"/>
        <end position="323"/>
    </location>
</feature>
<dbReference type="InterPro" id="IPR036259">
    <property type="entry name" value="MFS_trans_sf"/>
</dbReference>
<keyword evidence="4 6" id="KW-1133">Transmembrane helix</keyword>
<keyword evidence="5 6" id="KW-0472">Membrane</keyword>
<protein>
    <recommendedName>
        <fullName evidence="7">Major facilitator superfamily (MFS) profile domain-containing protein</fullName>
    </recommendedName>
</protein>
<feature type="transmembrane region" description="Helical" evidence="6">
    <location>
        <begin position="12"/>
        <end position="32"/>
    </location>
</feature>
<feature type="domain" description="Major facilitator superfamily (MFS) profile" evidence="7">
    <location>
        <begin position="11"/>
        <end position="395"/>
    </location>
</feature>
<sequence length="395" mass="44635">MSQYCSRSNIELFAVYLSIFCVSFVSTSIIPLANDMVMSFGITDDRNKTGTWAGLILTSLMLGRVISSPIWGYIMDSWGRRPVTLLALACTAFFSICFGMTTNIISCLFIRFLLGATSPLMVTGKTLVSELCKGEKVSSAMALLLQFWNVGYILASFTGGILANPVKKGWFESDFFETFPFFLPFFISGLICIFSFVLSYYYLRETLVKVQENTFIDRPQRSIFKIITDRKVFPIIVVYVIMYFNAAASIEAITLLLWARKDTGGFEMSVQEIGYMIGCSNLFILLFQRQFYMYFVHRYGNYIVCIYGLTFLAIVNAIIPFVSVIENTYVTFCLLFILCITFNMLEFMISSSILVMQNNSVPPHELGRLNGTTSSLASFARSFAPALTGLYFHQQ</sequence>
<dbReference type="PROSITE" id="PS50850">
    <property type="entry name" value="MFS"/>
    <property type="match status" value="1"/>
</dbReference>
<dbReference type="OrthoDB" id="10262656at2759"/>
<dbReference type="Gene3D" id="1.20.1250.20">
    <property type="entry name" value="MFS general substrate transporter like domains"/>
    <property type="match status" value="1"/>
</dbReference>
<evidence type="ECO:0000256" key="3">
    <source>
        <dbReference type="ARBA" id="ARBA00022692"/>
    </source>
</evidence>
<feature type="transmembrane region" description="Helical" evidence="6">
    <location>
        <begin position="270"/>
        <end position="287"/>
    </location>
</feature>
<dbReference type="GO" id="GO:0022857">
    <property type="term" value="F:transmembrane transporter activity"/>
    <property type="evidence" value="ECO:0007669"/>
    <property type="project" value="InterPro"/>
</dbReference>
<evidence type="ECO:0000256" key="4">
    <source>
        <dbReference type="ARBA" id="ARBA00022989"/>
    </source>
</evidence>
<dbReference type="Proteomes" id="UP000187209">
    <property type="component" value="Unassembled WGS sequence"/>
</dbReference>
<feature type="transmembrane region" description="Helical" evidence="6">
    <location>
        <begin position="83"/>
        <end position="102"/>
    </location>
</feature>
<feature type="transmembrane region" description="Helical" evidence="6">
    <location>
        <begin position="329"/>
        <end position="349"/>
    </location>
</feature>
<dbReference type="GO" id="GO:0016020">
    <property type="term" value="C:membrane"/>
    <property type="evidence" value="ECO:0007669"/>
    <property type="project" value="UniProtKB-SubCell"/>
</dbReference>
<proteinExistence type="predicted"/>
<name>A0A1R2CBH5_9CILI</name>
<dbReference type="SUPFAM" id="SSF103473">
    <property type="entry name" value="MFS general substrate transporter"/>
    <property type="match status" value="1"/>
</dbReference>
<evidence type="ECO:0000256" key="2">
    <source>
        <dbReference type="ARBA" id="ARBA00022448"/>
    </source>
</evidence>
<gene>
    <name evidence="8" type="ORF">SteCoe_12140</name>
</gene>
<keyword evidence="9" id="KW-1185">Reference proteome</keyword>
<evidence type="ECO:0000256" key="5">
    <source>
        <dbReference type="ARBA" id="ARBA00023136"/>
    </source>
</evidence>
<comment type="caution">
    <text evidence="8">The sequence shown here is derived from an EMBL/GenBank/DDBJ whole genome shotgun (WGS) entry which is preliminary data.</text>
</comment>
<reference evidence="8 9" key="1">
    <citation type="submission" date="2016-11" db="EMBL/GenBank/DDBJ databases">
        <title>The macronuclear genome of Stentor coeruleus: a giant cell with tiny introns.</title>
        <authorList>
            <person name="Slabodnick M."/>
            <person name="Ruby J.G."/>
            <person name="Reiff S.B."/>
            <person name="Swart E.C."/>
            <person name="Gosai S."/>
            <person name="Prabakaran S."/>
            <person name="Witkowska E."/>
            <person name="Larue G.E."/>
            <person name="Fisher S."/>
            <person name="Freeman R.M."/>
            <person name="Gunawardena J."/>
            <person name="Chu W."/>
            <person name="Stover N.A."/>
            <person name="Gregory B.D."/>
            <person name="Nowacki M."/>
            <person name="Derisi J."/>
            <person name="Roy S.W."/>
            <person name="Marshall W.F."/>
            <person name="Sood P."/>
        </authorList>
    </citation>
    <scope>NUCLEOTIDE SEQUENCE [LARGE SCALE GENOMIC DNA]</scope>
    <source>
        <strain evidence="8">WM001</strain>
    </source>
</reference>
<accession>A0A1R2CBH5</accession>
<dbReference type="Pfam" id="PF07690">
    <property type="entry name" value="MFS_1"/>
    <property type="match status" value="1"/>
</dbReference>
<organism evidence="8 9">
    <name type="scientific">Stentor coeruleus</name>
    <dbReference type="NCBI Taxonomy" id="5963"/>
    <lineage>
        <taxon>Eukaryota</taxon>
        <taxon>Sar</taxon>
        <taxon>Alveolata</taxon>
        <taxon>Ciliophora</taxon>
        <taxon>Postciliodesmatophora</taxon>
        <taxon>Heterotrichea</taxon>
        <taxon>Heterotrichida</taxon>
        <taxon>Stentoridae</taxon>
        <taxon>Stentor</taxon>
    </lineage>
</organism>
<evidence type="ECO:0000259" key="7">
    <source>
        <dbReference type="PROSITE" id="PS50850"/>
    </source>
</evidence>
<dbReference type="InterPro" id="IPR020846">
    <property type="entry name" value="MFS_dom"/>
</dbReference>
<evidence type="ECO:0000256" key="6">
    <source>
        <dbReference type="SAM" id="Phobius"/>
    </source>
</evidence>
<dbReference type="PANTHER" id="PTHR23504:SF15">
    <property type="entry name" value="MAJOR FACILITATOR SUPERFAMILY (MFS) PROFILE DOMAIN-CONTAINING PROTEIN"/>
    <property type="match status" value="1"/>
</dbReference>
<dbReference type="EMBL" id="MPUH01000208">
    <property type="protein sequence ID" value="OMJ86353.1"/>
    <property type="molecule type" value="Genomic_DNA"/>
</dbReference>
<evidence type="ECO:0000313" key="8">
    <source>
        <dbReference type="EMBL" id="OMJ86353.1"/>
    </source>
</evidence>
<feature type="transmembrane region" description="Helical" evidence="6">
    <location>
        <begin position="52"/>
        <end position="71"/>
    </location>
</feature>
<comment type="subcellular location">
    <subcellularLocation>
        <location evidence="1">Membrane</location>
        <topology evidence="1">Multi-pass membrane protein</topology>
    </subcellularLocation>
</comment>